<comment type="caution">
    <text evidence="7">The sequence shown here is derived from an EMBL/GenBank/DDBJ whole genome shotgun (WGS) entry which is preliminary data.</text>
</comment>
<feature type="transmembrane region" description="Helical" evidence="5">
    <location>
        <begin position="262"/>
        <end position="280"/>
    </location>
</feature>
<name>A0A9D5Q7G3_9BACT</name>
<dbReference type="PANTHER" id="PTHR43759:SF1">
    <property type="entry name" value="GLUCOSE IMPORT SYSTEM PERMEASE PROTEIN GLCT"/>
    <property type="match status" value="1"/>
</dbReference>
<feature type="transmembrane region" description="Helical" evidence="5">
    <location>
        <begin position="100"/>
        <end position="121"/>
    </location>
</feature>
<comment type="subcellular location">
    <subcellularLocation>
        <location evidence="5">Cell membrane</location>
        <topology evidence="5">Multi-pass membrane protein</topology>
    </subcellularLocation>
    <subcellularLocation>
        <location evidence="1">Membrane</location>
        <topology evidence="1">Multi-pass membrane protein</topology>
    </subcellularLocation>
</comment>
<gene>
    <name evidence="7" type="ORF">GF339_19930</name>
</gene>
<dbReference type="Pfam" id="PF00528">
    <property type="entry name" value="BPD_transp_1"/>
    <property type="match status" value="1"/>
</dbReference>
<feature type="transmembrane region" description="Helical" evidence="5">
    <location>
        <begin position="12"/>
        <end position="37"/>
    </location>
</feature>
<dbReference type="InterPro" id="IPR052730">
    <property type="entry name" value="Sugar_ABC_transporter"/>
</dbReference>
<evidence type="ECO:0000256" key="2">
    <source>
        <dbReference type="ARBA" id="ARBA00022692"/>
    </source>
</evidence>
<proteinExistence type="inferred from homology"/>
<keyword evidence="5" id="KW-0813">Transport</keyword>
<evidence type="ECO:0000313" key="8">
    <source>
        <dbReference type="Proteomes" id="UP000649604"/>
    </source>
</evidence>
<dbReference type="SUPFAM" id="SSF160964">
    <property type="entry name" value="MalF N-terminal region-like"/>
    <property type="match status" value="1"/>
</dbReference>
<evidence type="ECO:0000256" key="1">
    <source>
        <dbReference type="ARBA" id="ARBA00004141"/>
    </source>
</evidence>
<dbReference type="GO" id="GO:0005886">
    <property type="term" value="C:plasma membrane"/>
    <property type="evidence" value="ECO:0007669"/>
    <property type="project" value="UniProtKB-SubCell"/>
</dbReference>
<dbReference type="EMBL" id="WJJP01000649">
    <property type="protein sequence ID" value="MBD3326864.1"/>
    <property type="molecule type" value="Genomic_DNA"/>
</dbReference>
<evidence type="ECO:0000256" key="3">
    <source>
        <dbReference type="ARBA" id="ARBA00022989"/>
    </source>
</evidence>
<dbReference type="PANTHER" id="PTHR43759">
    <property type="entry name" value="TREHALOSE TRANSPORT SYSTEM PERMEASE PROTEIN SUGA"/>
    <property type="match status" value="1"/>
</dbReference>
<dbReference type="InterPro" id="IPR000515">
    <property type="entry name" value="MetI-like"/>
</dbReference>
<evidence type="ECO:0000313" key="7">
    <source>
        <dbReference type="EMBL" id="MBD3326864.1"/>
    </source>
</evidence>
<keyword evidence="2 5" id="KW-0812">Transmembrane</keyword>
<comment type="similarity">
    <text evidence="5">Belongs to the binding-protein-dependent transport system permease family.</text>
</comment>
<organism evidence="7 8">
    <name type="scientific">candidate division KSB3 bacterium</name>
    <dbReference type="NCBI Taxonomy" id="2044937"/>
    <lineage>
        <taxon>Bacteria</taxon>
        <taxon>candidate division KSB3</taxon>
    </lineage>
</organism>
<evidence type="ECO:0000256" key="4">
    <source>
        <dbReference type="ARBA" id="ARBA00023136"/>
    </source>
</evidence>
<dbReference type="CDD" id="cd06261">
    <property type="entry name" value="TM_PBP2"/>
    <property type="match status" value="1"/>
</dbReference>
<accession>A0A9D5Q7G3</accession>
<feature type="transmembrane region" description="Helical" evidence="5">
    <location>
        <begin position="162"/>
        <end position="180"/>
    </location>
</feature>
<dbReference type="SUPFAM" id="SSF161098">
    <property type="entry name" value="MetI-like"/>
    <property type="match status" value="1"/>
</dbReference>
<evidence type="ECO:0000256" key="5">
    <source>
        <dbReference type="RuleBase" id="RU363032"/>
    </source>
</evidence>
<dbReference type="Proteomes" id="UP000649604">
    <property type="component" value="Unassembled WGS sequence"/>
</dbReference>
<feature type="transmembrane region" description="Helical" evidence="5">
    <location>
        <begin position="71"/>
        <end position="93"/>
    </location>
</feature>
<dbReference type="PROSITE" id="PS50928">
    <property type="entry name" value="ABC_TM1"/>
    <property type="match status" value="1"/>
</dbReference>
<dbReference type="InterPro" id="IPR035906">
    <property type="entry name" value="MetI-like_sf"/>
</dbReference>
<sequence>MRQRHSNLGPWLAILPAFIFLLAITLFPFLYTVFISLHDWYLPSSKTFVGLGNFAEVLTDRDFLPALARTIYFTIGCLALEHGLGLALAIFLGSIKKLRGFLTASFMIPMMLPPVVAALIWKLMFRPTTGVLNYFLEVLHLPPQLWVHGQHSVIPSIILVDVWQWTPFVMLVLLGGLNSIPQELFEVAELDGASMRRQILHLVIPLLKPFFLITLLLRFIYVFTTFDIIMSLSSGGPGRSSATIYFMGYLTSFEFLQMGRGATWNILIFLMVLVISLFLVNKIFKGSKL</sequence>
<protein>
    <submittedName>
        <fullName evidence="7">ABC transporter permease subunit</fullName>
    </submittedName>
</protein>
<evidence type="ECO:0000259" key="6">
    <source>
        <dbReference type="PROSITE" id="PS50928"/>
    </source>
</evidence>
<reference evidence="7" key="1">
    <citation type="submission" date="2019-11" db="EMBL/GenBank/DDBJ databases">
        <title>Microbial mats filling the niche in hypersaline microbial mats.</title>
        <authorList>
            <person name="Wong H.L."/>
            <person name="Macleod F.I."/>
            <person name="White R.A. III"/>
            <person name="Burns B.P."/>
        </authorList>
    </citation>
    <scope>NUCLEOTIDE SEQUENCE</scope>
    <source>
        <strain evidence="7">Rbin_158</strain>
    </source>
</reference>
<dbReference type="GO" id="GO:0055085">
    <property type="term" value="P:transmembrane transport"/>
    <property type="evidence" value="ECO:0007669"/>
    <property type="project" value="InterPro"/>
</dbReference>
<keyword evidence="3 5" id="KW-1133">Transmembrane helix</keyword>
<feature type="domain" description="ABC transmembrane type-1" evidence="6">
    <location>
        <begin position="67"/>
        <end position="279"/>
    </location>
</feature>
<dbReference type="Gene3D" id="1.10.3720.10">
    <property type="entry name" value="MetI-like"/>
    <property type="match status" value="1"/>
</dbReference>
<feature type="transmembrane region" description="Helical" evidence="5">
    <location>
        <begin position="200"/>
        <end position="223"/>
    </location>
</feature>
<keyword evidence="4 5" id="KW-0472">Membrane</keyword>
<dbReference type="AlphaFoldDB" id="A0A9D5Q7G3"/>